<dbReference type="FunFam" id="3.30.200.20:FF:000004">
    <property type="entry name" value="Calcium-dependent protein kinase 1"/>
    <property type="match status" value="1"/>
</dbReference>
<dbReference type="Pfam" id="PF13499">
    <property type="entry name" value="EF-hand_7"/>
    <property type="match status" value="2"/>
</dbReference>
<name>A0A8X8YJB2_SALSN</name>
<feature type="compositionally biased region" description="Basic and acidic residues" evidence="16">
    <location>
        <begin position="39"/>
        <end position="48"/>
    </location>
</feature>
<evidence type="ECO:0000256" key="10">
    <source>
        <dbReference type="ARBA" id="ARBA00022837"/>
    </source>
</evidence>
<dbReference type="InterPro" id="IPR011992">
    <property type="entry name" value="EF-hand-dom_pair"/>
</dbReference>
<keyword evidence="10" id="KW-0106">Calcium</keyword>
<dbReference type="PROSITE" id="PS50011">
    <property type="entry name" value="PROTEIN_KINASE_DOM"/>
    <property type="match status" value="1"/>
</dbReference>
<dbReference type="SMART" id="SM00054">
    <property type="entry name" value="EFh"/>
    <property type="match status" value="4"/>
</dbReference>
<dbReference type="InterPro" id="IPR050205">
    <property type="entry name" value="CDPK_Ser/Thr_kinases"/>
</dbReference>
<evidence type="ECO:0000256" key="5">
    <source>
        <dbReference type="ARBA" id="ARBA00022679"/>
    </source>
</evidence>
<keyword evidence="3" id="KW-0723">Serine/threonine-protein kinase</keyword>
<keyword evidence="9" id="KW-0418">Kinase</keyword>
<comment type="catalytic activity">
    <reaction evidence="14">
        <text>L-seryl-[protein] + ATP = O-phospho-L-seryl-[protein] + ADP + H(+)</text>
        <dbReference type="Rhea" id="RHEA:17989"/>
        <dbReference type="Rhea" id="RHEA-COMP:9863"/>
        <dbReference type="Rhea" id="RHEA-COMP:11604"/>
        <dbReference type="ChEBI" id="CHEBI:15378"/>
        <dbReference type="ChEBI" id="CHEBI:29999"/>
        <dbReference type="ChEBI" id="CHEBI:30616"/>
        <dbReference type="ChEBI" id="CHEBI:83421"/>
        <dbReference type="ChEBI" id="CHEBI:456216"/>
        <dbReference type="EC" id="2.7.11.1"/>
    </reaction>
</comment>
<dbReference type="PROSITE" id="PS00018">
    <property type="entry name" value="EF_HAND_1"/>
    <property type="match status" value="4"/>
</dbReference>
<feature type="binding site" evidence="15">
    <location>
        <position position="153"/>
    </location>
    <ligand>
        <name>ATP</name>
        <dbReference type="ChEBI" id="CHEBI:30616"/>
    </ligand>
</feature>
<reference evidence="19" key="2">
    <citation type="submission" date="2020-08" db="EMBL/GenBank/DDBJ databases">
        <title>Plant Genome Project.</title>
        <authorList>
            <person name="Zhang R.-G."/>
        </authorList>
    </citation>
    <scope>NUCLEOTIDE SEQUENCE</scope>
    <source>
        <strain evidence="19">Huo1</strain>
        <tissue evidence="19">Leaf</tissue>
    </source>
</reference>
<evidence type="ECO:0000256" key="1">
    <source>
        <dbReference type="ARBA" id="ARBA00005354"/>
    </source>
</evidence>
<evidence type="ECO:0000256" key="2">
    <source>
        <dbReference type="ARBA" id="ARBA00012513"/>
    </source>
</evidence>
<dbReference type="SUPFAM" id="SSF56112">
    <property type="entry name" value="Protein kinase-like (PK-like)"/>
    <property type="match status" value="1"/>
</dbReference>
<keyword evidence="11 15" id="KW-0067">ATP-binding</keyword>
<evidence type="ECO:0000256" key="11">
    <source>
        <dbReference type="ARBA" id="ARBA00022840"/>
    </source>
</evidence>
<keyword evidence="7" id="KW-0677">Repeat</keyword>
<keyword evidence="4" id="KW-0597">Phosphoprotein</keyword>
<comment type="similarity">
    <text evidence="1">Belongs to the protein kinase superfamily. CAMK Ser/Thr protein kinase family. CaMK subfamily.</text>
</comment>
<dbReference type="PROSITE" id="PS00108">
    <property type="entry name" value="PROTEIN_KINASE_ST"/>
    <property type="match status" value="1"/>
</dbReference>
<keyword evidence="5" id="KW-0808">Transferase</keyword>
<dbReference type="FunFam" id="1.10.238.10:FF:000015">
    <property type="entry name" value="Calcium-dependent protein kinase 1"/>
    <property type="match status" value="1"/>
</dbReference>
<sequence>MGNNCTGPKSGKNGFFQSMTAAVWKPKESLPPPDQDSGDSSKSKENSDVHNTPPTPIDTTPEEPKKPDPPPSPKAETITNDKQADAAKKDRPTPVKTVSCAGLQVESVLQRKTENMKEMFSMGRKLGQGQFGTTFLCVEKGTNKQFACKTIAKRKLATPEDVEDVRTEIQIMHHMAGHPNVISIVGAFEDAVSVHLMMELCSGGELFDRIIQRGHYTERKAAELSRIIVGVVQACHSLGVMHRDLKPENFLFVNQQEESPLKTIDFGLSAFFKPGHAVCLTIQLETSLHFNPLMPTPDQVIKFAFALSGETFNDVVGSPYYVAPEVLKKHYSQECDVWSAGVIIYILLCGVPPFWDESEQGIFEQVLKGELDFVSEPWPSISDSAKDLVRKMLVQDPKKRLTAHEVLCHPWVQIDGVAPDKPLDSAVLSRLKQFSAMNKIKKIAIRNEQVVSLHTGRLSALQLMATSFLQPLQVIAESLSEEEIAGLKEMFKMIDVDNSGHITLEELKKGLSRVGANLKDSEIENLMQAADFDNSGTIDYREFVAAMLHLNKVQKDDHIHAAFSYFDKDGSGYITRDELQQVCEQFGIEDVHLDDIIREVDKDNDGRIDYSEFVSMMQDSSLGGKVVQNSISMGMKGS</sequence>
<evidence type="ECO:0000256" key="12">
    <source>
        <dbReference type="ARBA" id="ARBA00024334"/>
    </source>
</evidence>
<evidence type="ECO:0000256" key="4">
    <source>
        <dbReference type="ARBA" id="ARBA00022553"/>
    </source>
</evidence>
<comment type="similarity">
    <text evidence="12">Belongs to the protein kinase superfamily. Ser/Thr protein kinase family. CDPK subfamily.</text>
</comment>
<evidence type="ECO:0000256" key="7">
    <source>
        <dbReference type="ARBA" id="ARBA00022737"/>
    </source>
</evidence>
<feature type="domain" description="EF-hand" evidence="18">
    <location>
        <begin position="518"/>
        <end position="553"/>
    </location>
</feature>
<evidence type="ECO:0000256" key="13">
    <source>
        <dbReference type="ARBA" id="ARBA00047899"/>
    </source>
</evidence>
<feature type="compositionally biased region" description="Basic and acidic residues" evidence="16">
    <location>
        <begin position="82"/>
        <end position="93"/>
    </location>
</feature>
<feature type="domain" description="Protein kinase" evidence="17">
    <location>
        <begin position="120"/>
        <end position="412"/>
    </location>
</feature>
<dbReference type="SMART" id="SM00220">
    <property type="entry name" value="S_TKc"/>
    <property type="match status" value="1"/>
</dbReference>
<dbReference type="SUPFAM" id="SSF47473">
    <property type="entry name" value="EF-hand"/>
    <property type="match status" value="1"/>
</dbReference>
<evidence type="ECO:0000256" key="16">
    <source>
        <dbReference type="SAM" id="MobiDB-lite"/>
    </source>
</evidence>
<dbReference type="InterPro" id="IPR011009">
    <property type="entry name" value="Kinase-like_dom_sf"/>
</dbReference>
<keyword evidence="6" id="KW-0479">Metal-binding</keyword>
<evidence type="ECO:0000256" key="3">
    <source>
        <dbReference type="ARBA" id="ARBA00022527"/>
    </source>
</evidence>
<keyword evidence="8 15" id="KW-0547">Nucleotide-binding</keyword>
<accession>A0A8X8YJB2</accession>
<comment type="catalytic activity">
    <reaction evidence="13">
        <text>L-threonyl-[protein] + ATP = O-phospho-L-threonyl-[protein] + ADP + H(+)</text>
        <dbReference type="Rhea" id="RHEA:46608"/>
        <dbReference type="Rhea" id="RHEA-COMP:11060"/>
        <dbReference type="Rhea" id="RHEA-COMP:11605"/>
        <dbReference type="ChEBI" id="CHEBI:15378"/>
        <dbReference type="ChEBI" id="CHEBI:30013"/>
        <dbReference type="ChEBI" id="CHEBI:30616"/>
        <dbReference type="ChEBI" id="CHEBI:61977"/>
        <dbReference type="ChEBI" id="CHEBI:456216"/>
        <dbReference type="EC" id="2.7.11.1"/>
    </reaction>
</comment>
<evidence type="ECO:0000256" key="14">
    <source>
        <dbReference type="ARBA" id="ARBA00048679"/>
    </source>
</evidence>
<dbReference type="InterPro" id="IPR002048">
    <property type="entry name" value="EF_hand_dom"/>
</dbReference>
<feature type="domain" description="EF-hand" evidence="18">
    <location>
        <begin position="554"/>
        <end position="589"/>
    </location>
</feature>
<evidence type="ECO:0000256" key="8">
    <source>
        <dbReference type="ARBA" id="ARBA00022741"/>
    </source>
</evidence>
<dbReference type="Gene3D" id="3.30.200.20">
    <property type="entry name" value="Phosphorylase Kinase, domain 1"/>
    <property type="match status" value="1"/>
</dbReference>
<dbReference type="AlphaFoldDB" id="A0A8X8YJB2"/>
<gene>
    <name evidence="19" type="ORF">SASPL_105487</name>
</gene>
<protein>
    <recommendedName>
        <fullName evidence="2">non-specific serine/threonine protein kinase</fullName>
        <ecNumber evidence="2">2.7.11.1</ecNumber>
    </recommendedName>
</protein>
<reference evidence="19" key="1">
    <citation type="submission" date="2018-01" db="EMBL/GenBank/DDBJ databases">
        <authorList>
            <person name="Mao J.F."/>
        </authorList>
    </citation>
    <scope>NUCLEOTIDE SEQUENCE</scope>
    <source>
        <strain evidence="19">Huo1</strain>
        <tissue evidence="19">Leaf</tissue>
    </source>
</reference>
<dbReference type="GO" id="GO:0005509">
    <property type="term" value="F:calcium ion binding"/>
    <property type="evidence" value="ECO:0007669"/>
    <property type="project" value="InterPro"/>
</dbReference>
<dbReference type="PANTHER" id="PTHR24349">
    <property type="entry name" value="SERINE/THREONINE-PROTEIN KINASE"/>
    <property type="match status" value="1"/>
</dbReference>
<evidence type="ECO:0000256" key="9">
    <source>
        <dbReference type="ARBA" id="ARBA00022777"/>
    </source>
</evidence>
<dbReference type="Gene3D" id="1.10.238.10">
    <property type="entry name" value="EF-hand"/>
    <property type="match status" value="2"/>
</dbReference>
<dbReference type="EMBL" id="PNBA02000002">
    <property type="protein sequence ID" value="KAG6433868.1"/>
    <property type="molecule type" value="Genomic_DNA"/>
</dbReference>
<dbReference type="CDD" id="cd05117">
    <property type="entry name" value="STKc_CAMK"/>
    <property type="match status" value="1"/>
</dbReference>
<evidence type="ECO:0000259" key="18">
    <source>
        <dbReference type="PROSITE" id="PS50222"/>
    </source>
</evidence>
<dbReference type="Gene3D" id="1.10.510.10">
    <property type="entry name" value="Transferase(Phosphotransferase) domain 1"/>
    <property type="match status" value="1"/>
</dbReference>
<dbReference type="InterPro" id="IPR000719">
    <property type="entry name" value="Prot_kinase_dom"/>
</dbReference>
<dbReference type="PROSITE" id="PS00107">
    <property type="entry name" value="PROTEIN_KINASE_ATP"/>
    <property type="match status" value="1"/>
</dbReference>
<dbReference type="Proteomes" id="UP000298416">
    <property type="component" value="Unassembled WGS sequence"/>
</dbReference>
<dbReference type="GO" id="GO:0004674">
    <property type="term" value="F:protein serine/threonine kinase activity"/>
    <property type="evidence" value="ECO:0007669"/>
    <property type="project" value="UniProtKB-KW"/>
</dbReference>
<feature type="domain" description="EF-hand" evidence="18">
    <location>
        <begin position="592"/>
        <end position="623"/>
    </location>
</feature>
<proteinExistence type="inferred from homology"/>
<evidence type="ECO:0000313" key="20">
    <source>
        <dbReference type="Proteomes" id="UP000298416"/>
    </source>
</evidence>
<feature type="domain" description="EF-hand" evidence="18">
    <location>
        <begin position="482"/>
        <end position="517"/>
    </location>
</feature>
<evidence type="ECO:0000313" key="19">
    <source>
        <dbReference type="EMBL" id="KAG6433868.1"/>
    </source>
</evidence>
<organism evidence="19">
    <name type="scientific">Salvia splendens</name>
    <name type="common">Scarlet sage</name>
    <dbReference type="NCBI Taxonomy" id="180675"/>
    <lineage>
        <taxon>Eukaryota</taxon>
        <taxon>Viridiplantae</taxon>
        <taxon>Streptophyta</taxon>
        <taxon>Embryophyta</taxon>
        <taxon>Tracheophyta</taxon>
        <taxon>Spermatophyta</taxon>
        <taxon>Magnoliopsida</taxon>
        <taxon>eudicotyledons</taxon>
        <taxon>Gunneridae</taxon>
        <taxon>Pentapetalae</taxon>
        <taxon>asterids</taxon>
        <taxon>lamiids</taxon>
        <taxon>Lamiales</taxon>
        <taxon>Lamiaceae</taxon>
        <taxon>Nepetoideae</taxon>
        <taxon>Mentheae</taxon>
        <taxon>Salviinae</taxon>
        <taxon>Salvia</taxon>
        <taxon>Salvia subgen. Calosphace</taxon>
        <taxon>core Calosphace</taxon>
    </lineage>
</organism>
<feature type="region of interest" description="Disordered" evidence="16">
    <location>
        <begin position="1"/>
        <end position="98"/>
    </location>
</feature>
<comment type="caution">
    <text evidence="19">The sequence shown here is derived from an EMBL/GenBank/DDBJ whole genome shotgun (WGS) entry which is preliminary data.</text>
</comment>
<dbReference type="PROSITE" id="PS50222">
    <property type="entry name" value="EF_HAND_2"/>
    <property type="match status" value="4"/>
</dbReference>
<dbReference type="InterPro" id="IPR008271">
    <property type="entry name" value="Ser/Thr_kinase_AS"/>
</dbReference>
<dbReference type="EC" id="2.7.11.1" evidence="2"/>
<keyword evidence="20" id="KW-1185">Reference proteome</keyword>
<dbReference type="Pfam" id="PF00069">
    <property type="entry name" value="Pkinase"/>
    <property type="match status" value="1"/>
</dbReference>
<dbReference type="InterPro" id="IPR017441">
    <property type="entry name" value="Protein_kinase_ATP_BS"/>
</dbReference>
<dbReference type="GO" id="GO:0005524">
    <property type="term" value="F:ATP binding"/>
    <property type="evidence" value="ECO:0007669"/>
    <property type="project" value="UniProtKB-UniRule"/>
</dbReference>
<dbReference type="InterPro" id="IPR018247">
    <property type="entry name" value="EF_Hand_1_Ca_BS"/>
</dbReference>
<evidence type="ECO:0000256" key="6">
    <source>
        <dbReference type="ARBA" id="ARBA00022723"/>
    </source>
</evidence>
<evidence type="ECO:0000259" key="17">
    <source>
        <dbReference type="PROSITE" id="PS50011"/>
    </source>
</evidence>
<evidence type="ECO:0000256" key="15">
    <source>
        <dbReference type="PROSITE-ProRule" id="PRU10141"/>
    </source>
</evidence>